<proteinExistence type="predicted"/>
<dbReference type="AlphaFoldDB" id="A0A7W8E210"/>
<accession>A0A7W8E210</accession>
<keyword evidence="1" id="KW-0732">Signal</keyword>
<sequence length="316" mass="35266">MRFVAKLRSAVRSFLLGQSGFSTAFDLPLQSPQTEVAVWLHGLGEPRDVTFCHSVACPMPCIFCIAFETDGLEQAADHQRVSLHFVERTASSRLLGQIDLDYQDTITTTGPELRLYRATACIETCLPSYRRWMRSLYLARERWKALRSGRSQISSLDSRCNEIVFFCPRPIVLVSLFHGSSGNIFPMNLMGMFEEGYFVFALNRSKKSAGAVAAAAELAISTIPFEHAELARGLGPNHSQNSIDFARLPFGTFASRTLGIPVPEFSLAVLELQVEKVLHLGSHDFFVAQIMSTQVQASAPEFYRIHGLYAAHRRRA</sequence>
<name>A0A7W8E210_9BACT</name>
<dbReference type="InterPro" id="IPR012349">
    <property type="entry name" value="Split_barrel_FMN-bd"/>
</dbReference>
<evidence type="ECO:0000313" key="4">
    <source>
        <dbReference type="Proteomes" id="UP000540989"/>
    </source>
</evidence>
<reference evidence="3 4" key="1">
    <citation type="submission" date="2020-08" db="EMBL/GenBank/DDBJ databases">
        <title>Genomic Encyclopedia of Type Strains, Phase IV (KMG-V): Genome sequencing to study the core and pangenomes of soil and plant-associated prokaryotes.</title>
        <authorList>
            <person name="Whitman W."/>
        </authorList>
    </citation>
    <scope>NUCLEOTIDE SEQUENCE [LARGE SCALE GENOMIC DNA]</scope>
    <source>
        <strain evidence="3 4">M8UP14</strain>
    </source>
</reference>
<dbReference type="EMBL" id="JACHIP010000001">
    <property type="protein sequence ID" value="MBB5056012.1"/>
    <property type="molecule type" value="Genomic_DNA"/>
</dbReference>
<feature type="domain" description="Flavin reductase like" evidence="2">
    <location>
        <begin position="197"/>
        <end position="300"/>
    </location>
</feature>
<feature type="chain" id="PRO_5031160977" evidence="1">
    <location>
        <begin position="25"/>
        <end position="316"/>
    </location>
</feature>
<organism evidence="3 4">
    <name type="scientific">Granulicella aggregans</name>
    <dbReference type="NCBI Taxonomy" id="474949"/>
    <lineage>
        <taxon>Bacteria</taxon>
        <taxon>Pseudomonadati</taxon>
        <taxon>Acidobacteriota</taxon>
        <taxon>Terriglobia</taxon>
        <taxon>Terriglobales</taxon>
        <taxon>Acidobacteriaceae</taxon>
        <taxon>Granulicella</taxon>
    </lineage>
</organism>
<keyword evidence="4" id="KW-1185">Reference proteome</keyword>
<protein>
    <submittedName>
        <fullName evidence="3">Flavin reductase (DIM6/NTAB) family NADH-FMN oxidoreductase RutF</fullName>
    </submittedName>
</protein>
<dbReference type="GO" id="GO:0010181">
    <property type="term" value="F:FMN binding"/>
    <property type="evidence" value="ECO:0007669"/>
    <property type="project" value="InterPro"/>
</dbReference>
<dbReference type="SUPFAM" id="SSF50475">
    <property type="entry name" value="FMN-binding split barrel"/>
    <property type="match status" value="1"/>
</dbReference>
<dbReference type="Proteomes" id="UP000540989">
    <property type="component" value="Unassembled WGS sequence"/>
</dbReference>
<feature type="signal peptide" evidence="1">
    <location>
        <begin position="1"/>
        <end position="24"/>
    </location>
</feature>
<evidence type="ECO:0000313" key="3">
    <source>
        <dbReference type="EMBL" id="MBB5056012.1"/>
    </source>
</evidence>
<gene>
    <name evidence="3" type="ORF">HDF16_000681</name>
</gene>
<dbReference type="GO" id="GO:0016646">
    <property type="term" value="F:oxidoreductase activity, acting on the CH-NH group of donors, NAD or NADP as acceptor"/>
    <property type="evidence" value="ECO:0007669"/>
    <property type="project" value="UniProtKB-ARBA"/>
</dbReference>
<evidence type="ECO:0000256" key="1">
    <source>
        <dbReference type="SAM" id="SignalP"/>
    </source>
</evidence>
<dbReference type="Gene3D" id="2.30.110.10">
    <property type="entry name" value="Electron Transport, Fmn-binding Protein, Chain A"/>
    <property type="match status" value="1"/>
</dbReference>
<dbReference type="InterPro" id="IPR002563">
    <property type="entry name" value="Flavin_Rdtase-like_dom"/>
</dbReference>
<evidence type="ECO:0000259" key="2">
    <source>
        <dbReference type="Pfam" id="PF01613"/>
    </source>
</evidence>
<dbReference type="Pfam" id="PF01613">
    <property type="entry name" value="Flavin_Reduct"/>
    <property type="match status" value="1"/>
</dbReference>
<comment type="caution">
    <text evidence="3">The sequence shown here is derived from an EMBL/GenBank/DDBJ whole genome shotgun (WGS) entry which is preliminary data.</text>
</comment>